<sequence length="98" mass="11249">MTVSILYEMMRDLGDGFLTHQAVEHYWNMFVIDYLIGNYDRHLENWGKDLDDRGVRFPVPVYDCGFSLLALESDEELAGLIGQPGVTGIFIDIHNIVR</sequence>
<evidence type="ECO:0000313" key="2">
    <source>
        <dbReference type="Proteomes" id="UP000069771"/>
    </source>
</evidence>
<dbReference type="STRING" id="1702221.AALO17_23980"/>
<name>A0A140DY05_9FIRM</name>
<accession>A0A140DY05</accession>
<reference evidence="1 2" key="1">
    <citation type="journal article" date="2016" name="Gut Pathog.">
        <title>Whole genome sequencing of "Faecalibaculum rodentium" ALO17, isolated from C57BL/6J laboratory mouse feces.</title>
        <authorList>
            <person name="Lim S."/>
            <person name="Chang D.H."/>
            <person name="Ahn S."/>
            <person name="Kim B.C."/>
        </authorList>
    </citation>
    <scope>NUCLEOTIDE SEQUENCE [LARGE SCALE GENOMIC DNA]</scope>
    <source>
        <strain evidence="1 2">Alo17</strain>
    </source>
</reference>
<organism evidence="1 2">
    <name type="scientific">Faecalibaculum rodentium</name>
    <dbReference type="NCBI Taxonomy" id="1702221"/>
    <lineage>
        <taxon>Bacteria</taxon>
        <taxon>Bacillati</taxon>
        <taxon>Bacillota</taxon>
        <taxon>Erysipelotrichia</taxon>
        <taxon>Erysipelotrichales</taxon>
        <taxon>Erysipelotrichaceae</taxon>
        <taxon>Faecalibaculum</taxon>
    </lineage>
</organism>
<keyword evidence="2" id="KW-1185">Reference proteome</keyword>
<evidence type="ECO:0000313" key="1">
    <source>
        <dbReference type="EMBL" id="AMK55532.1"/>
    </source>
</evidence>
<dbReference type="Proteomes" id="UP000069771">
    <property type="component" value="Chromosome"/>
</dbReference>
<evidence type="ECO:0008006" key="3">
    <source>
        <dbReference type="Google" id="ProtNLM"/>
    </source>
</evidence>
<protein>
    <recommendedName>
        <fullName evidence="3">HipA-like C-terminal domain-containing protein</fullName>
    </recommendedName>
</protein>
<dbReference type="Gene3D" id="1.10.1070.20">
    <property type="match status" value="1"/>
</dbReference>
<dbReference type="KEGG" id="fro:AALO17_23980"/>
<dbReference type="EMBL" id="CP011391">
    <property type="protein sequence ID" value="AMK55532.1"/>
    <property type="molecule type" value="Genomic_DNA"/>
</dbReference>
<proteinExistence type="predicted"/>
<dbReference type="AlphaFoldDB" id="A0A140DY05"/>
<gene>
    <name evidence="1" type="ORF">AALO17_23980</name>
</gene>